<dbReference type="PROSITE" id="PS50082">
    <property type="entry name" value="WD_REPEATS_2"/>
    <property type="match status" value="1"/>
</dbReference>
<evidence type="ECO:0000256" key="3">
    <source>
        <dbReference type="PROSITE-ProRule" id="PRU00221"/>
    </source>
</evidence>
<dbReference type="STRING" id="195883.A0A482WPW9"/>
<keyword evidence="2" id="KW-0677">Repeat</keyword>
<dbReference type="InParanoid" id="A0A482WPW9"/>
<name>A0A482WPW9_LAOST</name>
<protein>
    <submittedName>
        <fullName evidence="5">Uncharacterized protein</fullName>
    </submittedName>
</protein>
<evidence type="ECO:0000256" key="1">
    <source>
        <dbReference type="ARBA" id="ARBA00022574"/>
    </source>
</evidence>
<accession>A0A482WPW9</accession>
<dbReference type="InterPro" id="IPR036322">
    <property type="entry name" value="WD40_repeat_dom_sf"/>
</dbReference>
<dbReference type="Gene3D" id="2.130.10.10">
    <property type="entry name" value="YVTN repeat-like/Quinoprotein amine dehydrogenase"/>
    <property type="match status" value="1"/>
</dbReference>
<dbReference type="Proteomes" id="UP000291343">
    <property type="component" value="Unassembled WGS sequence"/>
</dbReference>
<dbReference type="EMBL" id="QKKF02028090">
    <property type="protein sequence ID" value="RZF35538.1"/>
    <property type="molecule type" value="Genomic_DNA"/>
</dbReference>
<dbReference type="PANTHER" id="PTHR19918">
    <property type="entry name" value="CELL DIVISION CYCLE 20 CDC20 FIZZY -RELATED"/>
    <property type="match status" value="1"/>
</dbReference>
<evidence type="ECO:0000313" key="5">
    <source>
        <dbReference type="EMBL" id="RZF35538.1"/>
    </source>
</evidence>
<feature type="region of interest" description="Disordered" evidence="4">
    <location>
        <begin position="81"/>
        <end position="100"/>
    </location>
</feature>
<evidence type="ECO:0000313" key="6">
    <source>
        <dbReference type="Proteomes" id="UP000291343"/>
    </source>
</evidence>
<dbReference type="GO" id="GO:0005680">
    <property type="term" value="C:anaphase-promoting complex"/>
    <property type="evidence" value="ECO:0007669"/>
    <property type="project" value="TreeGrafter"/>
</dbReference>
<dbReference type="FunCoup" id="A0A482WPW9">
    <property type="interactions" value="49"/>
</dbReference>
<keyword evidence="1 3" id="KW-0853">WD repeat</keyword>
<proteinExistence type="predicted"/>
<dbReference type="GO" id="GO:1905786">
    <property type="term" value="P:positive regulation of anaphase-promoting complex-dependent catabolic process"/>
    <property type="evidence" value="ECO:0007669"/>
    <property type="project" value="TreeGrafter"/>
</dbReference>
<reference evidence="5 6" key="1">
    <citation type="journal article" date="2017" name="Gigascience">
        <title>Genome sequence of the small brown planthopper, Laodelphax striatellus.</title>
        <authorList>
            <person name="Zhu J."/>
            <person name="Jiang F."/>
            <person name="Wang X."/>
            <person name="Yang P."/>
            <person name="Bao Y."/>
            <person name="Zhao W."/>
            <person name="Wang W."/>
            <person name="Lu H."/>
            <person name="Wang Q."/>
            <person name="Cui N."/>
            <person name="Li J."/>
            <person name="Chen X."/>
            <person name="Luo L."/>
            <person name="Yu J."/>
            <person name="Kang L."/>
            <person name="Cui F."/>
        </authorList>
    </citation>
    <scope>NUCLEOTIDE SEQUENCE [LARGE SCALE GENOMIC DNA]</scope>
    <source>
        <strain evidence="5">Lst14</strain>
    </source>
</reference>
<evidence type="ECO:0000256" key="2">
    <source>
        <dbReference type="ARBA" id="ARBA00022737"/>
    </source>
</evidence>
<evidence type="ECO:0000256" key="4">
    <source>
        <dbReference type="SAM" id="MobiDB-lite"/>
    </source>
</evidence>
<dbReference type="SUPFAM" id="SSF50978">
    <property type="entry name" value="WD40 repeat-like"/>
    <property type="match status" value="1"/>
</dbReference>
<sequence>MTQVLRYEKRCIGDRFIPSRLNFNLDFSSHLINNTTEKQKDVTDQDINEWSIKNYEDSVGRYIGCDYKSNRVLPFFKPQPANKRRKLDDNPWPVKPRKKPTVGAPHSILDLPNFLNLFQKNVLDWGRNNYIAAALWDSVYLWSAETSKTIPITSHNTSAIKWHPTKSELFIATPLTIKVWDMVTAKVKYSELTEVHCYYTHCTITAVDWHPFVDVRATGCNRGTLILVGDTTNKVLQSMSLASNPILAVSFSPNGRYLACSSMSPYVDIWTFPDGVPYFRVRMSCSTRGMAWHPLNHSYLCLGDVGGVMSLLNVSKMTVVTDYQPADFQPGTLPHASIYCLTFSEISGELVTSHYLHANENRPRPVAQVNVLSSFNKLVDRFDLDQNDKVMYLKWNPDGTQIATAGSDESLQLWNFLPNSKARKERKDERSEKLSQRGQVNFTDHLRFPIR</sequence>
<dbReference type="Pfam" id="PF00400">
    <property type="entry name" value="WD40"/>
    <property type="match status" value="2"/>
</dbReference>
<feature type="repeat" description="WD" evidence="3">
    <location>
        <begin position="383"/>
        <end position="424"/>
    </location>
</feature>
<comment type="caution">
    <text evidence="5">The sequence shown here is derived from an EMBL/GenBank/DDBJ whole genome shotgun (WGS) entry which is preliminary data.</text>
</comment>
<dbReference type="PROSITE" id="PS50294">
    <property type="entry name" value="WD_REPEATS_REGION"/>
    <property type="match status" value="1"/>
</dbReference>
<dbReference type="GO" id="GO:0031145">
    <property type="term" value="P:anaphase-promoting complex-dependent catabolic process"/>
    <property type="evidence" value="ECO:0007669"/>
    <property type="project" value="TreeGrafter"/>
</dbReference>
<dbReference type="AlphaFoldDB" id="A0A482WPW9"/>
<dbReference type="PANTHER" id="PTHR19918:SF52">
    <property type="entry name" value="PROTEIN CORTEX"/>
    <property type="match status" value="1"/>
</dbReference>
<dbReference type="InterPro" id="IPR033010">
    <property type="entry name" value="Cdc20/Fizzy"/>
</dbReference>
<organism evidence="5 6">
    <name type="scientific">Laodelphax striatellus</name>
    <name type="common">Small brown planthopper</name>
    <name type="synonym">Delphax striatella</name>
    <dbReference type="NCBI Taxonomy" id="195883"/>
    <lineage>
        <taxon>Eukaryota</taxon>
        <taxon>Metazoa</taxon>
        <taxon>Ecdysozoa</taxon>
        <taxon>Arthropoda</taxon>
        <taxon>Hexapoda</taxon>
        <taxon>Insecta</taxon>
        <taxon>Pterygota</taxon>
        <taxon>Neoptera</taxon>
        <taxon>Paraneoptera</taxon>
        <taxon>Hemiptera</taxon>
        <taxon>Auchenorrhyncha</taxon>
        <taxon>Fulgoroidea</taxon>
        <taxon>Delphacidae</taxon>
        <taxon>Criomorphinae</taxon>
        <taxon>Laodelphax</taxon>
    </lineage>
</organism>
<dbReference type="GO" id="GO:1990757">
    <property type="term" value="F:ubiquitin ligase activator activity"/>
    <property type="evidence" value="ECO:0007669"/>
    <property type="project" value="TreeGrafter"/>
</dbReference>
<dbReference type="SMART" id="SM00320">
    <property type="entry name" value="WD40"/>
    <property type="match status" value="4"/>
</dbReference>
<dbReference type="InterPro" id="IPR001680">
    <property type="entry name" value="WD40_rpt"/>
</dbReference>
<keyword evidence="6" id="KW-1185">Reference proteome</keyword>
<dbReference type="OrthoDB" id="10263272at2759"/>
<dbReference type="InterPro" id="IPR015943">
    <property type="entry name" value="WD40/YVTN_repeat-like_dom_sf"/>
</dbReference>
<dbReference type="SMR" id="A0A482WPW9"/>
<gene>
    <name evidence="5" type="ORF">LSTR_LSTR010229</name>
</gene>
<dbReference type="GO" id="GO:0010997">
    <property type="term" value="F:anaphase-promoting complex binding"/>
    <property type="evidence" value="ECO:0007669"/>
    <property type="project" value="InterPro"/>
</dbReference>